<dbReference type="PANTHER" id="PTHR32309:SF13">
    <property type="entry name" value="FERRIC ENTEROBACTIN TRANSPORT PROTEIN FEPE"/>
    <property type="match status" value="1"/>
</dbReference>
<dbReference type="Pfam" id="PF02706">
    <property type="entry name" value="Wzz"/>
    <property type="match status" value="1"/>
</dbReference>
<dbReference type="AlphaFoldDB" id="A0A2P7STP9"/>
<dbReference type="PANTHER" id="PTHR32309">
    <property type="entry name" value="TYROSINE-PROTEIN KINASE"/>
    <property type="match status" value="1"/>
</dbReference>
<dbReference type="GO" id="GO:0005886">
    <property type="term" value="C:plasma membrane"/>
    <property type="evidence" value="ECO:0007669"/>
    <property type="project" value="UniProtKB-SubCell"/>
</dbReference>
<feature type="coiled-coil region" evidence="6">
    <location>
        <begin position="349"/>
        <end position="400"/>
    </location>
</feature>
<evidence type="ECO:0000256" key="6">
    <source>
        <dbReference type="SAM" id="Coils"/>
    </source>
</evidence>
<comment type="caution">
    <text evidence="9">The sequence shown here is derived from an EMBL/GenBank/DDBJ whole genome shotgun (WGS) entry which is preliminary data.</text>
</comment>
<dbReference type="InterPro" id="IPR050445">
    <property type="entry name" value="Bact_polysacc_biosynth/exp"/>
</dbReference>
<evidence type="ECO:0000313" key="9">
    <source>
        <dbReference type="EMBL" id="PSJ65715.1"/>
    </source>
</evidence>
<evidence type="ECO:0000256" key="4">
    <source>
        <dbReference type="ARBA" id="ARBA00022989"/>
    </source>
</evidence>
<evidence type="ECO:0000259" key="8">
    <source>
        <dbReference type="Pfam" id="PF02706"/>
    </source>
</evidence>
<dbReference type="InterPro" id="IPR003856">
    <property type="entry name" value="LPS_length_determ_N"/>
</dbReference>
<comment type="subcellular location">
    <subcellularLocation>
        <location evidence="1">Cell membrane</location>
        <topology evidence="1">Multi-pass membrane protein</topology>
    </subcellularLocation>
</comment>
<dbReference type="InterPro" id="IPR005700">
    <property type="entry name" value="EPS_ExoP-like"/>
</dbReference>
<protein>
    <submittedName>
        <fullName evidence="9">Chain-length determining protein</fullName>
    </submittedName>
</protein>
<dbReference type="GO" id="GO:0004713">
    <property type="term" value="F:protein tyrosine kinase activity"/>
    <property type="evidence" value="ECO:0007669"/>
    <property type="project" value="TreeGrafter"/>
</dbReference>
<dbReference type="SUPFAM" id="SSF52540">
    <property type="entry name" value="P-loop containing nucleoside triphosphate hydrolases"/>
    <property type="match status" value="1"/>
</dbReference>
<dbReference type="Gene3D" id="3.40.50.300">
    <property type="entry name" value="P-loop containing nucleotide triphosphate hydrolases"/>
    <property type="match status" value="1"/>
</dbReference>
<evidence type="ECO:0000256" key="1">
    <source>
        <dbReference type="ARBA" id="ARBA00004651"/>
    </source>
</evidence>
<proteinExistence type="predicted"/>
<organism evidence="9 10">
    <name type="scientific">Kumtagia ephedrae</name>
    <dbReference type="NCBI Taxonomy" id="2116701"/>
    <lineage>
        <taxon>Bacteria</taxon>
        <taxon>Pseudomonadati</taxon>
        <taxon>Pseudomonadota</taxon>
        <taxon>Alphaproteobacteria</taxon>
        <taxon>Hyphomicrobiales</taxon>
        <taxon>Phyllobacteriaceae</taxon>
        <taxon>Kumtagia</taxon>
    </lineage>
</organism>
<keyword evidence="6" id="KW-0175">Coiled coil</keyword>
<evidence type="ECO:0000256" key="2">
    <source>
        <dbReference type="ARBA" id="ARBA00022475"/>
    </source>
</evidence>
<evidence type="ECO:0000256" key="5">
    <source>
        <dbReference type="ARBA" id="ARBA00023136"/>
    </source>
</evidence>
<sequence>MSAMSSTASDVDVDLGRLFASLLRDWKRILVVAVALSALAFALASIATPHYKAETRLLIEARESVFTRPQGENADSRPMLDEEGVASQVEMITSNDILKDIARKFDLASLPEFEKAINPSLLGRLLIMVGLKSDTSGVPAEERVLEAFREKLSVYRVEKSRVIAIEFSSEDPRLAAEIPNAIADAYLAFSRDAKQQSNSAATEWLEPEIQALTARVKEAEARVAAFRSQSDLLVGQNNSALATQQLSELSTELSRTRANRAAAEANAESVRLAIESGGSLDAFPDVLSSDLIQRLREREVQLRADVADLSTTLLDNHPRIRAMRAQLADLDRQVTAEAGKILQSLRKTADSAKLREDQLVADLNRLKAESSRVGEKEVELRALEREAAAQRDLLESYLARYREAASRRDGNYLPVDARVFSPALVPLEPYFPKVIPIAGATFAASLLLMSIGVLLRELFSGRAMRPAEGRLVEPVDEVRMPEPPVGEGSMALSGTAEAPDDDEMSVAAAAERLVAGGASRALFISPEGDEAAASAVLVARAVADAGLRVLLIDLTRTGAASRPMLDGEELPGITDLLAGTAEFVDAIHADRYSDCHVIPVGEADQRQAMRAVERLPAIVDTLGAAYDVVIIECGPAGAASIRRLVSEGTEILVSALEPVEEVLRARDDLASSYDGLTLVTPGDHLFPLPPDRTVAA</sequence>
<evidence type="ECO:0000313" key="10">
    <source>
        <dbReference type="Proteomes" id="UP000241229"/>
    </source>
</evidence>
<keyword evidence="10" id="KW-1185">Reference proteome</keyword>
<keyword evidence="5 7" id="KW-0472">Membrane</keyword>
<dbReference type="InterPro" id="IPR027417">
    <property type="entry name" value="P-loop_NTPase"/>
</dbReference>
<gene>
    <name evidence="9" type="ORF">C7I84_00900</name>
</gene>
<feature type="coiled-coil region" evidence="6">
    <location>
        <begin position="209"/>
        <end position="266"/>
    </location>
</feature>
<dbReference type="OrthoDB" id="7786248at2"/>
<dbReference type="NCBIfam" id="TIGR01005">
    <property type="entry name" value="eps_transp_fam"/>
    <property type="match status" value="1"/>
</dbReference>
<feature type="domain" description="Polysaccharide chain length determinant N-terminal" evidence="8">
    <location>
        <begin position="12"/>
        <end position="103"/>
    </location>
</feature>
<accession>A0A2P7STP9</accession>
<reference evidence="9 10" key="1">
    <citation type="submission" date="2018-03" db="EMBL/GenBank/DDBJ databases">
        <title>The draft genome of Mesorhizobium sp. 6GN-30.</title>
        <authorList>
            <person name="Liu L."/>
            <person name="Li L."/>
            <person name="Wang T."/>
            <person name="Zhang X."/>
            <person name="Liang L."/>
        </authorList>
    </citation>
    <scope>NUCLEOTIDE SEQUENCE [LARGE SCALE GENOMIC DNA]</scope>
    <source>
        <strain evidence="9 10">6GN30</strain>
    </source>
</reference>
<dbReference type="Proteomes" id="UP000241229">
    <property type="component" value="Unassembled WGS sequence"/>
</dbReference>
<dbReference type="EMBL" id="PXYK01000001">
    <property type="protein sequence ID" value="PSJ65715.1"/>
    <property type="molecule type" value="Genomic_DNA"/>
</dbReference>
<feature type="transmembrane region" description="Helical" evidence="7">
    <location>
        <begin position="29"/>
        <end position="47"/>
    </location>
</feature>
<keyword evidence="4 7" id="KW-1133">Transmembrane helix</keyword>
<evidence type="ECO:0000256" key="7">
    <source>
        <dbReference type="SAM" id="Phobius"/>
    </source>
</evidence>
<keyword evidence="2" id="KW-1003">Cell membrane</keyword>
<dbReference type="RefSeq" id="WP_106770257.1">
    <property type="nucleotide sequence ID" value="NZ_PXYK01000001.1"/>
</dbReference>
<name>A0A2P7STP9_9HYPH</name>
<keyword evidence="3 7" id="KW-0812">Transmembrane</keyword>
<evidence type="ECO:0000256" key="3">
    <source>
        <dbReference type="ARBA" id="ARBA00022692"/>
    </source>
</evidence>